<sequence length="169" mass="18068">MDTSIEDIFRHSMRRFATTVSVITCARGGVRHGMTATAVTALCMEPASLLVCINARASLLTPLLQEGAFCINLLQSNQAGISRLFGGKAKGEARFAEGSWQADEAGIPFLADAQASIFCLVDGVIPYGTHRIIIGRVERGHFSPAFQPLIYQDGTYMTSRSLSAQGVGA</sequence>
<comment type="caution">
    <text evidence="3">The sequence shown here is derived from an EMBL/GenBank/DDBJ whole genome shotgun (WGS) entry which is preliminary data.</text>
</comment>
<dbReference type="EMBL" id="JAUSVK010000001">
    <property type="protein sequence ID" value="MDQ0394900.1"/>
    <property type="molecule type" value="Genomic_DNA"/>
</dbReference>
<dbReference type="SMART" id="SM00903">
    <property type="entry name" value="Flavin_Reduct"/>
    <property type="match status" value="1"/>
</dbReference>
<evidence type="ECO:0000313" key="3">
    <source>
        <dbReference type="EMBL" id="MDQ0394900.1"/>
    </source>
</evidence>
<reference evidence="3 4" key="1">
    <citation type="submission" date="2023-07" db="EMBL/GenBank/DDBJ databases">
        <title>Genomic Encyclopedia of Type Strains, Phase IV (KMG-IV): sequencing the most valuable type-strain genomes for metagenomic binning, comparative biology and taxonomic classification.</title>
        <authorList>
            <person name="Goeker M."/>
        </authorList>
    </citation>
    <scope>NUCLEOTIDE SEQUENCE [LARGE SCALE GENOMIC DNA]</scope>
    <source>
        <strain evidence="3 4">DSM 5896</strain>
    </source>
</reference>
<evidence type="ECO:0000256" key="1">
    <source>
        <dbReference type="ARBA" id="ARBA00023002"/>
    </source>
</evidence>
<keyword evidence="1" id="KW-0560">Oxidoreductase</keyword>
<name>A0ABU0FJW7_9HYPH</name>
<keyword evidence="4" id="KW-1185">Reference proteome</keyword>
<dbReference type="InterPro" id="IPR002563">
    <property type="entry name" value="Flavin_Rdtase-like_dom"/>
</dbReference>
<accession>A0ABU0FJW7</accession>
<protein>
    <submittedName>
        <fullName evidence="3">Flavin reductase (DIM6/NTAB) family NADH-FMN oxidoreductase RutF</fullName>
    </submittedName>
</protein>
<dbReference type="RefSeq" id="WP_307432833.1">
    <property type="nucleotide sequence ID" value="NZ_JAUSVK010000001.1"/>
</dbReference>
<dbReference type="PANTHER" id="PTHR30466:SF1">
    <property type="entry name" value="FMN REDUCTASE (NADH) RUTF"/>
    <property type="match status" value="1"/>
</dbReference>
<evidence type="ECO:0000313" key="4">
    <source>
        <dbReference type="Proteomes" id="UP001237448"/>
    </source>
</evidence>
<dbReference type="Gene3D" id="2.30.110.10">
    <property type="entry name" value="Electron Transport, Fmn-binding Protein, Chain A"/>
    <property type="match status" value="1"/>
</dbReference>
<dbReference type="Pfam" id="PF01613">
    <property type="entry name" value="Flavin_Reduct"/>
    <property type="match status" value="1"/>
</dbReference>
<dbReference type="Proteomes" id="UP001237448">
    <property type="component" value="Unassembled WGS sequence"/>
</dbReference>
<dbReference type="PANTHER" id="PTHR30466">
    <property type="entry name" value="FLAVIN REDUCTASE"/>
    <property type="match status" value="1"/>
</dbReference>
<feature type="domain" description="Flavin reductase like" evidence="2">
    <location>
        <begin position="13"/>
        <end position="158"/>
    </location>
</feature>
<gene>
    <name evidence="3" type="ORF">J3R73_004692</name>
</gene>
<dbReference type="InterPro" id="IPR012349">
    <property type="entry name" value="Split_barrel_FMN-bd"/>
</dbReference>
<evidence type="ECO:0000259" key="2">
    <source>
        <dbReference type="SMART" id="SM00903"/>
    </source>
</evidence>
<organism evidence="3 4">
    <name type="scientific">Labrys monachus</name>
    <dbReference type="NCBI Taxonomy" id="217067"/>
    <lineage>
        <taxon>Bacteria</taxon>
        <taxon>Pseudomonadati</taxon>
        <taxon>Pseudomonadota</taxon>
        <taxon>Alphaproteobacteria</taxon>
        <taxon>Hyphomicrobiales</taxon>
        <taxon>Xanthobacteraceae</taxon>
        <taxon>Labrys</taxon>
    </lineage>
</organism>
<dbReference type="InterPro" id="IPR050268">
    <property type="entry name" value="NADH-dep_flavin_reductase"/>
</dbReference>
<dbReference type="SUPFAM" id="SSF50475">
    <property type="entry name" value="FMN-binding split barrel"/>
    <property type="match status" value="1"/>
</dbReference>
<proteinExistence type="predicted"/>